<feature type="region of interest" description="Disordered" evidence="1">
    <location>
        <begin position="1"/>
        <end position="22"/>
    </location>
</feature>
<accession>A0A7J9B1J8</accession>
<dbReference type="EMBL" id="JABEZV010443271">
    <property type="protein sequence ID" value="MBA0730206.1"/>
    <property type="molecule type" value="Genomic_DNA"/>
</dbReference>
<protein>
    <submittedName>
        <fullName evidence="2">Uncharacterized protein</fullName>
    </submittedName>
</protein>
<keyword evidence="3" id="KW-1185">Reference proteome</keyword>
<gene>
    <name evidence="2" type="ORF">Golax_004619</name>
</gene>
<proteinExistence type="predicted"/>
<evidence type="ECO:0000313" key="3">
    <source>
        <dbReference type="Proteomes" id="UP000593574"/>
    </source>
</evidence>
<name>A0A7J9B1J8_9ROSI</name>
<dbReference type="AlphaFoldDB" id="A0A7J9B1J8"/>
<evidence type="ECO:0000256" key="1">
    <source>
        <dbReference type="SAM" id="MobiDB-lite"/>
    </source>
</evidence>
<reference evidence="2 3" key="1">
    <citation type="journal article" date="2019" name="Genome Biol. Evol.">
        <title>Insights into the evolution of the New World diploid cottons (Gossypium, subgenus Houzingenia) based on genome sequencing.</title>
        <authorList>
            <person name="Grover C.E."/>
            <person name="Arick M.A. 2nd"/>
            <person name="Thrash A."/>
            <person name="Conover J.L."/>
            <person name="Sanders W.S."/>
            <person name="Peterson D.G."/>
            <person name="Frelichowski J.E."/>
            <person name="Scheffler J.A."/>
            <person name="Scheffler B.E."/>
            <person name="Wendel J.F."/>
        </authorList>
    </citation>
    <scope>NUCLEOTIDE SEQUENCE [LARGE SCALE GENOMIC DNA]</scope>
    <source>
        <strain evidence="2">4</strain>
        <tissue evidence="2">Leaf</tissue>
    </source>
</reference>
<comment type="caution">
    <text evidence="2">The sequence shown here is derived from an EMBL/GenBank/DDBJ whole genome shotgun (WGS) entry which is preliminary data.</text>
</comment>
<dbReference type="Proteomes" id="UP000593574">
    <property type="component" value="Unassembled WGS sequence"/>
</dbReference>
<organism evidence="2 3">
    <name type="scientific">Gossypium laxum</name>
    <dbReference type="NCBI Taxonomy" id="34288"/>
    <lineage>
        <taxon>Eukaryota</taxon>
        <taxon>Viridiplantae</taxon>
        <taxon>Streptophyta</taxon>
        <taxon>Embryophyta</taxon>
        <taxon>Tracheophyta</taxon>
        <taxon>Spermatophyta</taxon>
        <taxon>Magnoliopsida</taxon>
        <taxon>eudicotyledons</taxon>
        <taxon>Gunneridae</taxon>
        <taxon>Pentapetalae</taxon>
        <taxon>rosids</taxon>
        <taxon>malvids</taxon>
        <taxon>Malvales</taxon>
        <taxon>Malvaceae</taxon>
        <taxon>Malvoideae</taxon>
        <taxon>Gossypium</taxon>
    </lineage>
</organism>
<sequence>MKFPSIQRRHGDARSIDSEFSDSPFYSAASSKELLYFCWKNQPARVEPSSRVVSPALTEVATV</sequence>
<evidence type="ECO:0000313" key="2">
    <source>
        <dbReference type="EMBL" id="MBA0730206.1"/>
    </source>
</evidence>